<proteinExistence type="predicted"/>
<dbReference type="AlphaFoldDB" id="A0A1Y2LXL4"/>
<dbReference type="GO" id="GO:0017025">
    <property type="term" value="F:TBP-class protein binding"/>
    <property type="evidence" value="ECO:0007669"/>
    <property type="project" value="TreeGrafter"/>
</dbReference>
<sequence length="459" mass="51291">MQYFAPQLHPEQHSATLRASRYRKKRKTSHHHDLSSADSDSGQDERPPSPRPDAHSLPSFASPELAQLRVAGLLPEEEPRVPTSPFPHAPATLSKPYLGTAGIQKELAGPPSRLFTVDGTARRQPTSSHAESSNLRRTHLNVLSTLMHRCLLEADYDRAGRAWGMILRTQATHGNTVDLRNHGRWAIGAEILLHRKPQAAGNAQPAGVVQATSEDPTITNNDMFSEQGFELAREYYERLIVQHPTRKQNPTAVDQRSFYPAMFSLWVQEVCEKSKQARKRNAEETRRSRSRSMSMDSNNGDSTSDVHGKSTTSPQALEDAVQVEELARAMEIAERLDDLVKSPPFDKQASLLQLRGNVALWISDLIVGNTPATSVDEWYAYPISKAVPAAEQIANFSNCQRELLTAQSYLARVEENGGPRQYGALMKIEGRIKELRKQMERLEAGVEEEDTNVSMDDSW</sequence>
<dbReference type="InterPro" id="IPR007224">
    <property type="entry name" value="TIF_Rrn11"/>
</dbReference>
<reference evidence="3 4" key="1">
    <citation type="journal article" date="2017" name="Genome Announc.">
        <title>Genome sequence of the saprophytic ascomycete Epicoccum nigrum ICMP 19927 strain isolated from New Zealand.</title>
        <authorList>
            <person name="Fokin M."/>
            <person name="Fleetwood D."/>
            <person name="Weir B.S."/>
            <person name="Villas-Boas S.G."/>
        </authorList>
    </citation>
    <scope>NUCLEOTIDE SEQUENCE [LARGE SCALE GENOMIC DNA]</scope>
    <source>
        <strain evidence="3 4">ICMP 19927</strain>
    </source>
</reference>
<dbReference type="OMA" id="TPNESHQ"/>
<evidence type="ECO:0000313" key="4">
    <source>
        <dbReference type="Proteomes" id="UP000193240"/>
    </source>
</evidence>
<keyword evidence="4" id="KW-1185">Reference proteome</keyword>
<feature type="compositionally biased region" description="Basic residues" evidence="2">
    <location>
        <begin position="20"/>
        <end position="30"/>
    </location>
</feature>
<protein>
    <submittedName>
        <fullName evidence="3">Uncharacterized protein</fullName>
    </submittedName>
</protein>
<accession>A0A1Y2LXL4</accession>
<feature type="compositionally biased region" description="Low complexity" evidence="2">
    <location>
        <begin position="291"/>
        <end position="303"/>
    </location>
</feature>
<dbReference type="GO" id="GO:0001181">
    <property type="term" value="F:RNA polymerase I general transcription initiation factor activity"/>
    <property type="evidence" value="ECO:0007669"/>
    <property type="project" value="InterPro"/>
</dbReference>
<dbReference type="Proteomes" id="UP000193240">
    <property type="component" value="Unassembled WGS sequence"/>
</dbReference>
<feature type="region of interest" description="Disordered" evidence="2">
    <location>
        <begin position="1"/>
        <end position="59"/>
    </location>
</feature>
<gene>
    <name evidence="3" type="ORF">B5807_07289</name>
</gene>
<dbReference type="PANTHER" id="PTHR28244">
    <property type="entry name" value="RNA POLYMERASE I-SPECIFIC TRANSCRIPTION INITIATION FACTOR RRN11"/>
    <property type="match status" value="1"/>
</dbReference>
<feature type="region of interest" description="Disordered" evidence="2">
    <location>
        <begin position="274"/>
        <end position="316"/>
    </location>
</feature>
<dbReference type="PANTHER" id="PTHR28244:SF1">
    <property type="entry name" value="RNA POLYMERASE I-SPECIFIC TRANSCRIPTION INITIATION FACTOR RRN11"/>
    <property type="match status" value="1"/>
</dbReference>
<evidence type="ECO:0000313" key="3">
    <source>
        <dbReference type="EMBL" id="OSS47718.1"/>
    </source>
</evidence>
<dbReference type="EMBL" id="KZ107848">
    <property type="protein sequence ID" value="OSS47718.1"/>
    <property type="molecule type" value="Genomic_DNA"/>
</dbReference>
<feature type="compositionally biased region" description="Basic and acidic residues" evidence="2">
    <location>
        <begin position="274"/>
        <end position="287"/>
    </location>
</feature>
<dbReference type="InParanoid" id="A0A1Y2LXL4"/>
<dbReference type="GO" id="GO:0001164">
    <property type="term" value="F:RNA polymerase I core promoter sequence-specific DNA binding"/>
    <property type="evidence" value="ECO:0007669"/>
    <property type="project" value="InterPro"/>
</dbReference>
<dbReference type="GO" id="GO:0070860">
    <property type="term" value="C:RNA polymerase I core factor complex"/>
    <property type="evidence" value="ECO:0007669"/>
    <property type="project" value="TreeGrafter"/>
</dbReference>
<feature type="compositionally biased region" description="Basic and acidic residues" evidence="2">
    <location>
        <begin position="43"/>
        <end position="54"/>
    </location>
</feature>
<dbReference type="Pfam" id="PF04090">
    <property type="entry name" value="Rrn11"/>
    <property type="match status" value="1"/>
</dbReference>
<keyword evidence="1" id="KW-0175">Coiled coil</keyword>
<evidence type="ECO:0000256" key="1">
    <source>
        <dbReference type="SAM" id="Coils"/>
    </source>
</evidence>
<feature type="compositionally biased region" description="Polar residues" evidence="2">
    <location>
        <begin position="123"/>
        <end position="133"/>
    </location>
</feature>
<evidence type="ECO:0000256" key="2">
    <source>
        <dbReference type="SAM" id="MobiDB-lite"/>
    </source>
</evidence>
<feature type="coiled-coil region" evidence="1">
    <location>
        <begin position="425"/>
        <end position="452"/>
    </location>
</feature>
<organism evidence="3 4">
    <name type="scientific">Epicoccum nigrum</name>
    <name type="common">Soil fungus</name>
    <name type="synonym">Epicoccum purpurascens</name>
    <dbReference type="NCBI Taxonomy" id="105696"/>
    <lineage>
        <taxon>Eukaryota</taxon>
        <taxon>Fungi</taxon>
        <taxon>Dikarya</taxon>
        <taxon>Ascomycota</taxon>
        <taxon>Pezizomycotina</taxon>
        <taxon>Dothideomycetes</taxon>
        <taxon>Pleosporomycetidae</taxon>
        <taxon>Pleosporales</taxon>
        <taxon>Pleosporineae</taxon>
        <taxon>Didymellaceae</taxon>
        <taxon>Epicoccum</taxon>
    </lineage>
</organism>
<name>A0A1Y2LXL4_EPING</name>
<feature type="region of interest" description="Disordered" evidence="2">
    <location>
        <begin position="110"/>
        <end position="133"/>
    </location>
</feature>
<dbReference type="InterPro" id="IPR053029">
    <property type="entry name" value="RNA_pol_I-specific_init_factor"/>
</dbReference>
<dbReference type="GO" id="GO:0042790">
    <property type="term" value="P:nucleolar large rRNA transcription by RNA polymerase I"/>
    <property type="evidence" value="ECO:0007669"/>
    <property type="project" value="TreeGrafter"/>
</dbReference>
<dbReference type="STRING" id="105696.A0A1Y2LXL4"/>